<accession>A0A1Q2HM03</accession>
<evidence type="ECO:0000313" key="12">
    <source>
        <dbReference type="Proteomes" id="UP000188273"/>
    </source>
</evidence>
<organism evidence="11 12">
    <name type="scientific">Sedimentisphaera cyanobacteriorum</name>
    <dbReference type="NCBI Taxonomy" id="1940790"/>
    <lineage>
        <taxon>Bacteria</taxon>
        <taxon>Pseudomonadati</taxon>
        <taxon>Planctomycetota</taxon>
        <taxon>Phycisphaerae</taxon>
        <taxon>Sedimentisphaerales</taxon>
        <taxon>Sedimentisphaeraceae</taxon>
        <taxon>Sedimentisphaera</taxon>
    </lineage>
</organism>
<evidence type="ECO:0000313" key="11">
    <source>
        <dbReference type="EMBL" id="AQQ08472.1"/>
    </source>
</evidence>
<reference evidence="12" key="1">
    <citation type="submission" date="2017-02" db="EMBL/GenBank/DDBJ databases">
        <title>Comparative genomics and description of representatives of a novel lineage of planctomycetes thriving in anoxic sediments.</title>
        <authorList>
            <person name="Spring S."/>
            <person name="Bunk B."/>
            <person name="Sproer C."/>
            <person name="Klenk H.-P."/>
        </authorList>
    </citation>
    <scope>NUCLEOTIDE SEQUENCE [LARGE SCALE GENOMIC DNA]</scope>
    <source>
        <strain evidence="12">L21-RPul-D3</strain>
    </source>
</reference>
<evidence type="ECO:0000256" key="6">
    <source>
        <dbReference type="ARBA" id="ARBA00022989"/>
    </source>
</evidence>
<dbReference type="InterPro" id="IPR048279">
    <property type="entry name" value="MdtK-like"/>
</dbReference>
<dbReference type="PANTHER" id="PTHR43298:SF2">
    <property type="entry name" value="FMN_FAD EXPORTER YEEO-RELATED"/>
    <property type="match status" value="1"/>
</dbReference>
<dbReference type="GO" id="GO:0006811">
    <property type="term" value="P:monoatomic ion transport"/>
    <property type="evidence" value="ECO:0007669"/>
    <property type="project" value="UniProtKB-KW"/>
</dbReference>
<sequence length="475" mass="52594">MNNLLKKAEIKASAAEVLAVAIPLIISTSAHTVRTFTDRVFLMRYEPQAMSGAMFAGLCFFCICAFFLGIVSYVSTFVAQYNGSGRHYRIGQSVWQGVYLAVFFGCIGSFAYFLAEPLFTWMGHSSETLRYEVIYFRIMCISFILVLVGQAFACFHIGRGKTKVVMYVNILTCVLNIILDYTLIFGNFGAPEMGIRGAGYATVLSIAAGTLVYAASFIRKKNQSRYGATSGYPFLWPLTKRILRYGLPNGVNFMLDIAAFTSFLGFVGRYGEDIHTAASLVFSVNMIAFMPVIGLGMAVSVITGKYLGMNKPGLAVRNAWIAYSMALAYFICTGLMYVFAGKVLITPFTGEMAEEQINSLMSLAYPLMCFIAAFSIADAGAIIFSNVLKGAGDTRFVMTVTITLSWLLMVLPSYVSVKLSLPYFIPWIGLTVYIYMLNFAFLIRFLKGRWKKMRVIEMDAVEDIGDKCELPPAKI</sequence>
<feature type="transmembrane region" description="Helical" evidence="10">
    <location>
        <begin position="164"/>
        <end position="185"/>
    </location>
</feature>
<gene>
    <name evidence="11" type="primary">norM</name>
    <name evidence="11" type="ORF">L21SP3_00253</name>
</gene>
<feature type="transmembrane region" description="Helical" evidence="10">
    <location>
        <begin position="396"/>
        <end position="417"/>
    </location>
</feature>
<feature type="transmembrane region" description="Helical" evidence="10">
    <location>
        <begin position="94"/>
        <end position="114"/>
    </location>
</feature>
<evidence type="ECO:0000256" key="5">
    <source>
        <dbReference type="ARBA" id="ARBA00022692"/>
    </source>
</evidence>
<keyword evidence="3" id="KW-0050">Antiport</keyword>
<evidence type="ECO:0000256" key="3">
    <source>
        <dbReference type="ARBA" id="ARBA00022449"/>
    </source>
</evidence>
<dbReference type="InterPro" id="IPR002528">
    <property type="entry name" value="MATE_fam"/>
</dbReference>
<feature type="transmembrane region" description="Helical" evidence="10">
    <location>
        <begin position="423"/>
        <end position="446"/>
    </location>
</feature>
<evidence type="ECO:0000256" key="10">
    <source>
        <dbReference type="SAM" id="Phobius"/>
    </source>
</evidence>
<feature type="transmembrane region" description="Helical" evidence="10">
    <location>
        <begin position="134"/>
        <end position="157"/>
    </location>
</feature>
<keyword evidence="4" id="KW-1003">Cell membrane</keyword>
<feature type="transmembrane region" description="Helical" evidence="10">
    <location>
        <begin position="12"/>
        <end position="33"/>
    </location>
</feature>
<protein>
    <recommendedName>
        <fullName evidence="9">Multidrug-efflux transporter</fullName>
    </recommendedName>
</protein>
<feature type="transmembrane region" description="Helical" evidence="10">
    <location>
        <begin position="53"/>
        <end position="74"/>
    </location>
</feature>
<dbReference type="GO" id="GO:0042910">
    <property type="term" value="F:xenobiotic transmembrane transporter activity"/>
    <property type="evidence" value="ECO:0007669"/>
    <property type="project" value="InterPro"/>
</dbReference>
<comment type="subcellular location">
    <subcellularLocation>
        <location evidence="1">Cell membrane</location>
        <topology evidence="1">Multi-pass membrane protein</topology>
    </subcellularLocation>
</comment>
<keyword evidence="5 10" id="KW-0812">Transmembrane</keyword>
<keyword evidence="8 10" id="KW-0472">Membrane</keyword>
<keyword evidence="6 10" id="KW-1133">Transmembrane helix</keyword>
<proteinExistence type="predicted"/>
<evidence type="ECO:0000256" key="2">
    <source>
        <dbReference type="ARBA" id="ARBA00022448"/>
    </source>
</evidence>
<feature type="transmembrane region" description="Helical" evidence="10">
    <location>
        <begin position="287"/>
        <end position="308"/>
    </location>
</feature>
<dbReference type="OrthoDB" id="9805232at2"/>
<keyword evidence="2" id="KW-0813">Transport</keyword>
<evidence type="ECO:0000256" key="8">
    <source>
        <dbReference type="ARBA" id="ARBA00023136"/>
    </source>
</evidence>
<dbReference type="InterPro" id="IPR050222">
    <property type="entry name" value="MATE_MdtK"/>
</dbReference>
<evidence type="ECO:0000256" key="7">
    <source>
        <dbReference type="ARBA" id="ARBA00023065"/>
    </source>
</evidence>
<feature type="transmembrane region" description="Helical" evidence="10">
    <location>
        <begin position="360"/>
        <end position="384"/>
    </location>
</feature>
<keyword evidence="7" id="KW-0406">Ion transport</keyword>
<dbReference type="GO" id="GO:0015297">
    <property type="term" value="F:antiporter activity"/>
    <property type="evidence" value="ECO:0007669"/>
    <property type="project" value="UniProtKB-KW"/>
</dbReference>
<feature type="transmembrane region" description="Helical" evidence="10">
    <location>
        <begin position="320"/>
        <end position="340"/>
    </location>
</feature>
<dbReference type="RefSeq" id="WP_077538787.1">
    <property type="nucleotide sequence ID" value="NZ_CP019633.1"/>
</dbReference>
<dbReference type="EMBL" id="CP019633">
    <property type="protein sequence ID" value="AQQ08472.1"/>
    <property type="molecule type" value="Genomic_DNA"/>
</dbReference>
<keyword evidence="12" id="KW-1185">Reference proteome</keyword>
<dbReference type="PIRSF" id="PIRSF006603">
    <property type="entry name" value="DinF"/>
    <property type="match status" value="1"/>
</dbReference>
<evidence type="ECO:0000256" key="9">
    <source>
        <dbReference type="ARBA" id="ARBA00031636"/>
    </source>
</evidence>
<dbReference type="Proteomes" id="UP000188273">
    <property type="component" value="Chromosome"/>
</dbReference>
<evidence type="ECO:0000256" key="4">
    <source>
        <dbReference type="ARBA" id="ARBA00022475"/>
    </source>
</evidence>
<dbReference type="PANTHER" id="PTHR43298">
    <property type="entry name" value="MULTIDRUG RESISTANCE PROTEIN NORM-RELATED"/>
    <property type="match status" value="1"/>
</dbReference>
<dbReference type="STRING" id="1940790.L21SP3_00253"/>
<feature type="transmembrane region" description="Helical" evidence="10">
    <location>
        <begin position="250"/>
        <end position="267"/>
    </location>
</feature>
<dbReference type="Pfam" id="PF01554">
    <property type="entry name" value="MatE"/>
    <property type="match status" value="2"/>
</dbReference>
<dbReference type="CDD" id="cd13133">
    <property type="entry name" value="MATE_like_7"/>
    <property type="match status" value="1"/>
</dbReference>
<name>A0A1Q2HM03_9BACT</name>
<dbReference type="KEGG" id="pbu:L21SP3_00253"/>
<dbReference type="AlphaFoldDB" id="A0A1Q2HM03"/>
<evidence type="ECO:0000256" key="1">
    <source>
        <dbReference type="ARBA" id="ARBA00004651"/>
    </source>
</evidence>
<feature type="transmembrane region" description="Helical" evidence="10">
    <location>
        <begin position="197"/>
        <end position="218"/>
    </location>
</feature>
<dbReference type="GO" id="GO:0005886">
    <property type="term" value="C:plasma membrane"/>
    <property type="evidence" value="ECO:0007669"/>
    <property type="project" value="UniProtKB-SubCell"/>
</dbReference>
<dbReference type="NCBIfam" id="TIGR00797">
    <property type="entry name" value="matE"/>
    <property type="match status" value="1"/>
</dbReference>